<evidence type="ECO:0000256" key="4">
    <source>
        <dbReference type="ARBA" id="ARBA00022475"/>
    </source>
</evidence>
<proteinExistence type="inferred from homology"/>
<dbReference type="PANTHER" id="PTHR30183:SF3">
    <property type="entry name" value="MOLYBDENUM TRANSPORT SYSTEM PERMEASE PROTEIN MODB"/>
    <property type="match status" value="1"/>
</dbReference>
<accession>A3MW01</accession>
<evidence type="ECO:0000313" key="11">
    <source>
        <dbReference type="Proteomes" id="UP000001431"/>
    </source>
</evidence>
<keyword evidence="7 9" id="KW-1133">Transmembrane helix</keyword>
<dbReference type="HOGENOM" id="CLU_1145255_0_0_2"/>
<evidence type="ECO:0000256" key="6">
    <source>
        <dbReference type="ARBA" id="ARBA00022692"/>
    </source>
</evidence>
<evidence type="ECO:0000313" key="10">
    <source>
        <dbReference type="EMBL" id="ABO08818.1"/>
    </source>
</evidence>
<feature type="transmembrane region" description="Helical" evidence="9">
    <location>
        <begin position="39"/>
        <end position="64"/>
    </location>
</feature>
<evidence type="ECO:0000256" key="8">
    <source>
        <dbReference type="ARBA" id="ARBA00023136"/>
    </source>
</evidence>
<feature type="transmembrane region" description="Helical" evidence="9">
    <location>
        <begin position="76"/>
        <end position="96"/>
    </location>
</feature>
<comment type="similarity">
    <text evidence="2">Belongs to the binding-protein-dependent transport system permease family.</text>
</comment>
<gene>
    <name evidence="10" type="ordered locus">Pcal_1398</name>
</gene>
<dbReference type="KEGG" id="pcl:Pcal_1398"/>
<feature type="transmembrane region" description="Helical" evidence="9">
    <location>
        <begin position="210"/>
        <end position="236"/>
    </location>
</feature>
<dbReference type="GO" id="GO:0005886">
    <property type="term" value="C:plasma membrane"/>
    <property type="evidence" value="ECO:0007669"/>
    <property type="project" value="UniProtKB-SubCell"/>
</dbReference>
<dbReference type="SUPFAM" id="SSF161098">
    <property type="entry name" value="MetI-like"/>
    <property type="match status" value="1"/>
</dbReference>
<dbReference type="AlphaFoldDB" id="A3MW01"/>
<dbReference type="PANTHER" id="PTHR30183">
    <property type="entry name" value="MOLYBDENUM TRANSPORT SYSTEM PERMEASE PROTEIN MODB"/>
    <property type="match status" value="1"/>
</dbReference>
<comment type="subcellular location">
    <subcellularLocation>
        <location evidence="1">Cell membrane</location>
        <topology evidence="1">Multi-pass membrane protein</topology>
    </subcellularLocation>
</comment>
<dbReference type="eggNOG" id="arCOG00164">
    <property type="taxonomic scope" value="Archaea"/>
</dbReference>
<sequence>MMDAVKAVAASTAALLALLLLALPLFFLSAPPPGFVESFLFTAAASAAAAGGSLLPGLAVAMAARRGGAWGALGMVLYVPALVPPTSVGVLLLAAFSTPRLLCGDCPLSQFVSAWVVNQPLGVFLAMWVMALPVAFSIYDGALREERAEAFFRSLGFSGLRLLVLTAMSLREATLSAALFAWLRGFGELGVLLIFANYPYAASIYIYNAWLIYGVGPAIGASLAVVVTALAVGYAARRWLSR</sequence>
<keyword evidence="8 9" id="KW-0472">Membrane</keyword>
<dbReference type="TCDB" id="3.A.1.6.6">
    <property type="family name" value="the atp-binding cassette (abc) superfamily"/>
</dbReference>
<evidence type="ECO:0000256" key="1">
    <source>
        <dbReference type="ARBA" id="ARBA00004651"/>
    </source>
</evidence>
<dbReference type="Proteomes" id="UP000001431">
    <property type="component" value="Chromosome"/>
</dbReference>
<evidence type="ECO:0000256" key="3">
    <source>
        <dbReference type="ARBA" id="ARBA00022448"/>
    </source>
</evidence>
<keyword evidence="4" id="KW-1003">Cell membrane</keyword>
<name>A3MW01_PYRCJ</name>
<reference evidence="10" key="1">
    <citation type="submission" date="2007-02" db="EMBL/GenBank/DDBJ databases">
        <title>Complete sequence of Pyrobaculum calidifontis JCM 11548.</title>
        <authorList>
            <consortium name="US DOE Joint Genome Institute"/>
            <person name="Copeland A."/>
            <person name="Lucas S."/>
            <person name="Lapidus A."/>
            <person name="Barry K."/>
            <person name="Glavina del Rio T."/>
            <person name="Dalin E."/>
            <person name="Tice H."/>
            <person name="Pitluck S."/>
            <person name="Chain P."/>
            <person name="Malfatti S."/>
            <person name="Shin M."/>
            <person name="Vergez L."/>
            <person name="Schmutz J."/>
            <person name="Larimer F."/>
            <person name="Land M."/>
            <person name="Hauser L."/>
            <person name="Kyrpides N."/>
            <person name="Mikhailova N."/>
            <person name="Cozen A.E."/>
            <person name="Fitz-Gibbon S.T."/>
            <person name="House C.H."/>
            <person name="Saltikov C."/>
            <person name="Lowe T.M."/>
            <person name="Richardson P."/>
        </authorList>
    </citation>
    <scope>NUCLEOTIDE SEQUENCE [LARGE SCALE GENOMIC DNA]</scope>
    <source>
        <strain evidence="10">JCM 11548</strain>
    </source>
</reference>
<feature type="transmembrane region" description="Helical" evidence="9">
    <location>
        <begin position="116"/>
        <end position="139"/>
    </location>
</feature>
<dbReference type="STRING" id="410359.Pcal_1398"/>
<evidence type="ECO:0000256" key="2">
    <source>
        <dbReference type="ARBA" id="ARBA00009306"/>
    </source>
</evidence>
<keyword evidence="6 9" id="KW-0812">Transmembrane</keyword>
<keyword evidence="5" id="KW-0500">Molybdenum</keyword>
<keyword evidence="3" id="KW-0813">Transport</keyword>
<evidence type="ECO:0000256" key="9">
    <source>
        <dbReference type="SAM" id="Phobius"/>
    </source>
</evidence>
<dbReference type="InterPro" id="IPR035906">
    <property type="entry name" value="MetI-like_sf"/>
</dbReference>
<organism evidence="10 11">
    <name type="scientific">Pyrobaculum calidifontis (strain DSM 21063 / JCM 11548 / VA1)</name>
    <dbReference type="NCBI Taxonomy" id="410359"/>
    <lineage>
        <taxon>Archaea</taxon>
        <taxon>Thermoproteota</taxon>
        <taxon>Thermoprotei</taxon>
        <taxon>Thermoproteales</taxon>
        <taxon>Thermoproteaceae</taxon>
        <taxon>Pyrobaculum</taxon>
    </lineage>
</organism>
<dbReference type="Gene3D" id="1.10.3720.10">
    <property type="entry name" value="MetI-like"/>
    <property type="match status" value="1"/>
</dbReference>
<feature type="transmembrane region" description="Helical" evidence="9">
    <location>
        <begin position="176"/>
        <end position="198"/>
    </location>
</feature>
<feature type="transmembrane region" description="Helical" evidence="9">
    <location>
        <begin position="151"/>
        <end position="170"/>
    </location>
</feature>
<keyword evidence="11" id="KW-1185">Reference proteome</keyword>
<dbReference type="EMBL" id="CP000561">
    <property type="protein sequence ID" value="ABO08818.1"/>
    <property type="molecule type" value="Genomic_DNA"/>
</dbReference>
<evidence type="ECO:0000256" key="5">
    <source>
        <dbReference type="ARBA" id="ARBA00022505"/>
    </source>
</evidence>
<protein>
    <submittedName>
        <fullName evidence="10">Tungstate/molybdate transport system permease protein</fullName>
    </submittedName>
</protein>
<evidence type="ECO:0000256" key="7">
    <source>
        <dbReference type="ARBA" id="ARBA00022989"/>
    </source>
</evidence>